<dbReference type="InterPro" id="IPR021295">
    <property type="entry name" value="DUF2867"/>
</dbReference>
<protein>
    <submittedName>
        <fullName evidence="1">DUF2867 domain-containing protein</fullName>
    </submittedName>
</protein>
<comment type="caution">
    <text evidence="1">The sequence shown here is derived from an EMBL/GenBank/DDBJ whole genome shotgun (WGS) entry which is preliminary data.</text>
</comment>
<evidence type="ECO:0000313" key="1">
    <source>
        <dbReference type="EMBL" id="MBN7820054.1"/>
    </source>
</evidence>
<dbReference type="RefSeq" id="WP_206593890.1">
    <property type="nucleotide sequence ID" value="NZ_JAFKCS010000007.1"/>
</dbReference>
<reference evidence="1 2" key="1">
    <citation type="submission" date="2021-03" db="EMBL/GenBank/DDBJ databases">
        <title>novel species isolated from a fishpond in China.</title>
        <authorList>
            <person name="Lu H."/>
            <person name="Cai Z."/>
        </authorList>
    </citation>
    <scope>NUCLEOTIDE SEQUENCE [LARGE SCALE GENOMIC DNA]</scope>
    <source>
        <strain evidence="1 2">Y57</strain>
    </source>
</reference>
<dbReference type="Pfam" id="PF11066">
    <property type="entry name" value="DUF2867"/>
    <property type="match status" value="1"/>
</dbReference>
<dbReference type="Proteomes" id="UP000663992">
    <property type="component" value="Unassembled WGS sequence"/>
</dbReference>
<sequence>MPDLHALPEQALIHAKLPGAWFADCHSITIVYSGQSALGLFLKLASQTPGWVNALMLIRNKLVSLVGLKDLGLLSELQKGRAEADYQPGDRVGIFTLLHNSHNEVLLTDQDKHLDVILSLHIKVEGQQARLFATTVVNVHNRLGRLYMLPVRPIHRLIVPHSLKTLANTIA</sequence>
<name>A0ABS3CSG7_9ALTE</name>
<dbReference type="EMBL" id="JAFKCS010000007">
    <property type="protein sequence ID" value="MBN7820054.1"/>
    <property type="molecule type" value="Genomic_DNA"/>
</dbReference>
<organism evidence="1 2">
    <name type="scientific">Bowmanella yangjiangensis</name>
    <dbReference type="NCBI Taxonomy" id="2811230"/>
    <lineage>
        <taxon>Bacteria</taxon>
        <taxon>Pseudomonadati</taxon>
        <taxon>Pseudomonadota</taxon>
        <taxon>Gammaproteobacteria</taxon>
        <taxon>Alteromonadales</taxon>
        <taxon>Alteromonadaceae</taxon>
        <taxon>Bowmanella</taxon>
    </lineage>
</organism>
<evidence type="ECO:0000313" key="2">
    <source>
        <dbReference type="Proteomes" id="UP000663992"/>
    </source>
</evidence>
<gene>
    <name evidence="1" type="ORF">J0A65_09265</name>
</gene>
<keyword evidence="2" id="KW-1185">Reference proteome</keyword>
<proteinExistence type="predicted"/>
<accession>A0ABS3CSG7</accession>